<proteinExistence type="predicted"/>
<dbReference type="InterPro" id="IPR043502">
    <property type="entry name" value="DNA/RNA_pol_sf"/>
</dbReference>
<dbReference type="Pfam" id="PF07727">
    <property type="entry name" value="RVT_2"/>
    <property type="match status" value="1"/>
</dbReference>
<dbReference type="PANTHER" id="PTHR11439">
    <property type="entry name" value="GAG-POL-RELATED RETROTRANSPOSON"/>
    <property type="match status" value="1"/>
</dbReference>
<keyword evidence="1" id="KW-0378">Hydrolase</keyword>
<dbReference type="Pfam" id="PF14244">
    <property type="entry name" value="Retrotran_gag_3"/>
    <property type="match status" value="1"/>
</dbReference>
<evidence type="ECO:0000259" key="3">
    <source>
        <dbReference type="Pfam" id="PF14244"/>
    </source>
</evidence>
<feature type="domain" description="Reverse transcriptase Ty1/copia-type" evidence="2">
    <location>
        <begin position="304"/>
        <end position="401"/>
    </location>
</feature>
<reference evidence="5" key="2">
    <citation type="journal article" date="2024" name="Plant">
        <title>Genomic evolution and insights into agronomic trait innovations of Sesamum species.</title>
        <authorList>
            <person name="Miao H."/>
            <person name="Wang L."/>
            <person name="Qu L."/>
            <person name="Liu H."/>
            <person name="Sun Y."/>
            <person name="Le M."/>
            <person name="Wang Q."/>
            <person name="Wei S."/>
            <person name="Zheng Y."/>
            <person name="Lin W."/>
            <person name="Duan Y."/>
            <person name="Cao H."/>
            <person name="Xiong S."/>
            <person name="Wang X."/>
            <person name="Wei L."/>
            <person name="Li C."/>
            <person name="Ma Q."/>
            <person name="Ju M."/>
            <person name="Zhao R."/>
            <person name="Li G."/>
            <person name="Mu C."/>
            <person name="Tian Q."/>
            <person name="Mei H."/>
            <person name="Zhang T."/>
            <person name="Gao T."/>
            <person name="Zhang H."/>
        </authorList>
    </citation>
    <scope>NUCLEOTIDE SEQUENCE</scope>
    <source>
        <strain evidence="5">KEN8</strain>
    </source>
</reference>
<gene>
    <name evidence="5" type="ORF">Scaly_1617600</name>
</gene>
<sequence length="516" mass="57614">METEGANTTPTRSSYSSEVLQLLSSDHPGLILVSSPLDGKNFLLWSRAVRAALDLEQRYGQRNGPLLYQLEREIASVSQDLAEQRELMQFLMGLKDEYDTVRSQILVNEPLPSFNVAYSMVLRVEKQRQVHLAEPHEGTDFTFSGTKHLTEETWIIDSGATSHMCSNPNAFHNLHPSASISSIFLPDGSTKVTQSGLVNLFGKLKLTDTLYDHLIKEIVAVARHSKHLYILDNESFNSAYISQCISSSPVFAAQVQHIHASLWHMRLGHPSLKLDINNAFLHGLLDEELYMTLPDGYFAPPGQQSAHDHCLFIKPAPQGFVALLVYVDDILVMAPTEDLISEIKQYLDALFTIKDLGYAKYFLGLEIARSTEGMSIMQHKYDMDTITDSGMVSTTSVSTPLPLGLKLSATSGTFLKEPDKFQRLVGRLLYLGFTRLDLSFAVQQLSQFLRHPTDQHWTTALHIVRYLKGAPDTGIFFLASNSLHLSAYTDADWGACVDSRRSMTGYCVFLVSSLIS</sequence>
<evidence type="ECO:0000256" key="1">
    <source>
        <dbReference type="ARBA" id="ARBA00022750"/>
    </source>
</evidence>
<feature type="domain" description="Retrotransposon Copia-like N-terminal" evidence="3">
    <location>
        <begin position="24"/>
        <end position="54"/>
    </location>
</feature>
<dbReference type="AlphaFoldDB" id="A0AAW2P8Z4"/>
<organism evidence="5">
    <name type="scientific">Sesamum calycinum</name>
    <dbReference type="NCBI Taxonomy" id="2727403"/>
    <lineage>
        <taxon>Eukaryota</taxon>
        <taxon>Viridiplantae</taxon>
        <taxon>Streptophyta</taxon>
        <taxon>Embryophyta</taxon>
        <taxon>Tracheophyta</taxon>
        <taxon>Spermatophyta</taxon>
        <taxon>Magnoliopsida</taxon>
        <taxon>eudicotyledons</taxon>
        <taxon>Gunneridae</taxon>
        <taxon>Pentapetalae</taxon>
        <taxon>asterids</taxon>
        <taxon>lamiids</taxon>
        <taxon>Lamiales</taxon>
        <taxon>Pedaliaceae</taxon>
        <taxon>Sesamum</taxon>
    </lineage>
</organism>
<accession>A0AAW2P8Z4</accession>
<dbReference type="InterPro" id="IPR029472">
    <property type="entry name" value="Copia-like_N"/>
</dbReference>
<keyword evidence="1" id="KW-0064">Aspartyl protease</keyword>
<dbReference type="PANTHER" id="PTHR11439:SF465">
    <property type="entry name" value="REVERSE TRANSCRIPTASE TY1_COPIA-TYPE DOMAIN-CONTAINING PROTEIN"/>
    <property type="match status" value="1"/>
</dbReference>
<reference evidence="5" key="1">
    <citation type="submission" date="2020-06" db="EMBL/GenBank/DDBJ databases">
        <authorList>
            <person name="Li T."/>
            <person name="Hu X."/>
            <person name="Zhang T."/>
            <person name="Song X."/>
            <person name="Zhang H."/>
            <person name="Dai N."/>
            <person name="Sheng W."/>
            <person name="Hou X."/>
            <person name="Wei L."/>
        </authorList>
    </citation>
    <scope>NUCLEOTIDE SEQUENCE</scope>
    <source>
        <strain evidence="5">KEN8</strain>
        <tissue evidence="5">Leaf</tissue>
    </source>
</reference>
<evidence type="ECO:0000259" key="4">
    <source>
        <dbReference type="Pfam" id="PF22936"/>
    </source>
</evidence>
<dbReference type="InterPro" id="IPR013103">
    <property type="entry name" value="RVT_2"/>
</dbReference>
<name>A0AAW2P8Z4_9LAMI</name>
<evidence type="ECO:0000313" key="5">
    <source>
        <dbReference type="EMBL" id="KAL0352289.1"/>
    </source>
</evidence>
<dbReference type="EMBL" id="JACGWM010000009">
    <property type="protein sequence ID" value="KAL0352289.1"/>
    <property type="molecule type" value="Genomic_DNA"/>
</dbReference>
<dbReference type="GO" id="GO:0004190">
    <property type="term" value="F:aspartic-type endopeptidase activity"/>
    <property type="evidence" value="ECO:0007669"/>
    <property type="project" value="UniProtKB-KW"/>
</dbReference>
<protein>
    <submittedName>
        <fullName evidence="5">Retrovirus-related Pol polyprotein from transposon RE2</fullName>
    </submittedName>
</protein>
<evidence type="ECO:0000259" key="2">
    <source>
        <dbReference type="Pfam" id="PF07727"/>
    </source>
</evidence>
<dbReference type="Pfam" id="PF22936">
    <property type="entry name" value="Pol_BBD"/>
    <property type="match status" value="1"/>
</dbReference>
<feature type="domain" description="Retrovirus-related Pol polyprotein from transposon TNT 1-94-like beta-barrel" evidence="4">
    <location>
        <begin position="154"/>
        <end position="201"/>
    </location>
</feature>
<dbReference type="SUPFAM" id="SSF56672">
    <property type="entry name" value="DNA/RNA polymerases"/>
    <property type="match status" value="1"/>
</dbReference>
<comment type="caution">
    <text evidence="5">The sequence shown here is derived from an EMBL/GenBank/DDBJ whole genome shotgun (WGS) entry which is preliminary data.</text>
</comment>
<keyword evidence="1" id="KW-0645">Protease</keyword>
<dbReference type="InterPro" id="IPR054722">
    <property type="entry name" value="PolX-like_BBD"/>
</dbReference>